<proteinExistence type="predicted"/>
<sequence length="113" mass="12411">MEGKSVRSISLLRTKNIITGSRQTTEQIVSSTVKSWSLHSNELFNSIMQVNTVVPLLLISIVGLAVAVPVKVTRDADASKHRKGREKECSDNKIAFPVQSADDVDIKKIGDTY</sequence>
<dbReference type="GeneID" id="43666055"/>
<dbReference type="AlphaFoldDB" id="A0A5N7DJF9"/>
<evidence type="ECO:0000256" key="1">
    <source>
        <dbReference type="SAM" id="Phobius"/>
    </source>
</evidence>
<dbReference type="Proteomes" id="UP000325579">
    <property type="component" value="Unassembled WGS sequence"/>
</dbReference>
<name>A0A5N7DJF9_9EURO</name>
<dbReference type="EMBL" id="ML736753">
    <property type="protein sequence ID" value="KAE8406586.1"/>
    <property type="molecule type" value="Genomic_DNA"/>
</dbReference>
<keyword evidence="1" id="KW-0812">Transmembrane</keyword>
<accession>A0A5N7DJF9</accession>
<keyword evidence="3" id="KW-1185">Reference proteome</keyword>
<reference evidence="2 3" key="1">
    <citation type="submission" date="2019-04" db="EMBL/GenBank/DDBJ databases">
        <authorList>
            <consortium name="DOE Joint Genome Institute"/>
            <person name="Mondo S."/>
            <person name="Kjaerbolling I."/>
            <person name="Vesth T."/>
            <person name="Frisvad J.C."/>
            <person name="Nybo J.L."/>
            <person name="Theobald S."/>
            <person name="Kildgaard S."/>
            <person name="Isbrandt T."/>
            <person name="Kuo A."/>
            <person name="Sato A."/>
            <person name="Lyhne E.K."/>
            <person name="Kogle M.E."/>
            <person name="Wiebenga A."/>
            <person name="Kun R.S."/>
            <person name="Lubbers R.J."/>
            <person name="Makela M.R."/>
            <person name="Barry K."/>
            <person name="Chovatia M."/>
            <person name="Clum A."/>
            <person name="Daum C."/>
            <person name="Haridas S."/>
            <person name="He G."/>
            <person name="LaButti K."/>
            <person name="Lipzen A."/>
            <person name="Riley R."/>
            <person name="Salamov A."/>
            <person name="Simmons B.A."/>
            <person name="Magnuson J.K."/>
            <person name="Henrissat B."/>
            <person name="Mortensen U.H."/>
            <person name="Larsen T.O."/>
            <person name="Devries R.P."/>
            <person name="Grigoriev I.V."/>
            <person name="Machida M."/>
            <person name="Baker S.E."/>
            <person name="Andersen M.R."/>
            <person name="Cantor M.N."/>
            <person name="Hua S.X."/>
        </authorList>
    </citation>
    <scope>NUCLEOTIDE SEQUENCE [LARGE SCALE GENOMIC DNA]</scope>
    <source>
        <strain evidence="2 3">CBS 119388</strain>
    </source>
</reference>
<feature type="transmembrane region" description="Helical" evidence="1">
    <location>
        <begin position="53"/>
        <end position="73"/>
    </location>
</feature>
<dbReference type="RefSeq" id="XP_031943905.1">
    <property type="nucleotide sequence ID" value="XM_032081364.1"/>
</dbReference>
<gene>
    <name evidence="2" type="ORF">BDV37DRAFT_242842</name>
</gene>
<evidence type="ECO:0000313" key="2">
    <source>
        <dbReference type="EMBL" id="KAE8406586.1"/>
    </source>
</evidence>
<evidence type="ECO:0000313" key="3">
    <source>
        <dbReference type="Proteomes" id="UP000325579"/>
    </source>
</evidence>
<organism evidence="2 3">
    <name type="scientific">Aspergillus pseudonomiae</name>
    <dbReference type="NCBI Taxonomy" id="1506151"/>
    <lineage>
        <taxon>Eukaryota</taxon>
        <taxon>Fungi</taxon>
        <taxon>Dikarya</taxon>
        <taxon>Ascomycota</taxon>
        <taxon>Pezizomycotina</taxon>
        <taxon>Eurotiomycetes</taxon>
        <taxon>Eurotiomycetidae</taxon>
        <taxon>Eurotiales</taxon>
        <taxon>Aspergillaceae</taxon>
        <taxon>Aspergillus</taxon>
        <taxon>Aspergillus subgen. Circumdati</taxon>
    </lineage>
</organism>
<protein>
    <submittedName>
        <fullName evidence="2">Uncharacterized protein</fullName>
    </submittedName>
</protein>
<keyword evidence="1" id="KW-0472">Membrane</keyword>
<keyword evidence="1" id="KW-1133">Transmembrane helix</keyword>